<dbReference type="Pfam" id="PF00872">
    <property type="entry name" value="Transposase_mut"/>
    <property type="match status" value="1"/>
</dbReference>
<dbReference type="GO" id="GO:0004803">
    <property type="term" value="F:transposase activity"/>
    <property type="evidence" value="ECO:0007669"/>
    <property type="project" value="InterPro"/>
</dbReference>
<dbReference type="Proteomes" id="UP000198221">
    <property type="component" value="Chromosome I"/>
</dbReference>
<organism evidence="7 8">
    <name type="scientific">Micromonospora inositola</name>
    <dbReference type="NCBI Taxonomy" id="47865"/>
    <lineage>
        <taxon>Bacteria</taxon>
        <taxon>Bacillati</taxon>
        <taxon>Actinomycetota</taxon>
        <taxon>Actinomycetes</taxon>
        <taxon>Micromonosporales</taxon>
        <taxon>Micromonosporaceae</taxon>
        <taxon>Micromonospora</taxon>
    </lineage>
</organism>
<proteinExistence type="inferred from homology"/>
<evidence type="ECO:0000256" key="2">
    <source>
        <dbReference type="ARBA" id="ARBA00010961"/>
    </source>
</evidence>
<dbReference type="EMBL" id="LT607754">
    <property type="protein sequence ID" value="SCG77545.1"/>
    <property type="molecule type" value="Genomic_DNA"/>
</dbReference>
<protein>
    <submittedName>
        <fullName evidence="7">Transposase, Mutator family</fullName>
    </submittedName>
</protein>
<evidence type="ECO:0000256" key="3">
    <source>
        <dbReference type="ARBA" id="ARBA00022578"/>
    </source>
</evidence>
<accession>A0A1C5K431</accession>
<comment type="similarity">
    <text evidence="2">Belongs to the transposase mutator family.</text>
</comment>
<reference evidence="8" key="1">
    <citation type="submission" date="2016-06" db="EMBL/GenBank/DDBJ databases">
        <authorList>
            <person name="Varghese N."/>
            <person name="Submissions Spin"/>
        </authorList>
    </citation>
    <scope>NUCLEOTIDE SEQUENCE [LARGE SCALE GENOMIC DNA]</scope>
    <source>
        <strain evidence="8">DSM 43819</strain>
    </source>
</reference>
<evidence type="ECO:0000256" key="5">
    <source>
        <dbReference type="ARBA" id="ARBA00023172"/>
    </source>
</evidence>
<evidence type="ECO:0000256" key="1">
    <source>
        <dbReference type="ARBA" id="ARBA00002190"/>
    </source>
</evidence>
<evidence type="ECO:0000313" key="8">
    <source>
        <dbReference type="Proteomes" id="UP000198221"/>
    </source>
</evidence>
<dbReference type="GO" id="GO:0006313">
    <property type="term" value="P:DNA transposition"/>
    <property type="evidence" value="ECO:0007669"/>
    <property type="project" value="InterPro"/>
</dbReference>
<keyword evidence="4" id="KW-0238">DNA-binding</keyword>
<evidence type="ECO:0000256" key="6">
    <source>
        <dbReference type="SAM" id="MobiDB-lite"/>
    </source>
</evidence>
<dbReference type="InterPro" id="IPR001207">
    <property type="entry name" value="Transposase_mutator"/>
</dbReference>
<dbReference type="AlphaFoldDB" id="A0A1C5K431"/>
<evidence type="ECO:0000313" key="7">
    <source>
        <dbReference type="EMBL" id="SCG77545.1"/>
    </source>
</evidence>
<keyword evidence="3" id="KW-0815">Transposition</keyword>
<feature type="region of interest" description="Disordered" evidence="6">
    <location>
        <begin position="1"/>
        <end position="20"/>
    </location>
</feature>
<sequence length="110" mass="11818">MSGRGGSRGHRGVPRDAIRGHRALSGAAKTFAQALMSAEADAICGAAYGQRSDERVNSRNGCRAREWDTRPARSTHRSGGMFVLVEDAAEPITSAYVEMGDLVWIGDRRG</sequence>
<gene>
    <name evidence="7" type="ORF">GA0070613_6298</name>
</gene>
<name>A0A1C5K431_9ACTN</name>
<keyword evidence="5" id="KW-0233">DNA recombination</keyword>
<comment type="function">
    <text evidence="1">Required for the transposition of the insertion element.</text>
</comment>
<dbReference type="GO" id="GO:0003677">
    <property type="term" value="F:DNA binding"/>
    <property type="evidence" value="ECO:0007669"/>
    <property type="project" value="UniProtKB-KW"/>
</dbReference>
<evidence type="ECO:0000256" key="4">
    <source>
        <dbReference type="ARBA" id="ARBA00023125"/>
    </source>
</evidence>
<keyword evidence="8" id="KW-1185">Reference proteome</keyword>